<reference evidence="1 2" key="1">
    <citation type="journal article" date="2011" name="PLoS Pathog.">
        <title>Dynamic evolution of pathogenicity revealed by sequencing and comparative genomics of 19 Pseudomonas syringae isolates.</title>
        <authorList>
            <person name="Baltrus D.A."/>
            <person name="Nishimura M.T."/>
            <person name="Romanchuk A."/>
            <person name="Chang J.H."/>
            <person name="Mukhtar M.S."/>
            <person name="Cherkis K."/>
            <person name="Roach J."/>
            <person name="Grant S.R."/>
            <person name="Jones C.D."/>
            <person name="Dangl J.L."/>
        </authorList>
    </citation>
    <scope>NUCLEOTIDE SEQUENCE [LARGE SCALE GENOMIC DNA]</scope>
    <source>
        <strain evidence="2">M301072PT</strain>
    </source>
</reference>
<feature type="non-terminal residue" evidence="1">
    <location>
        <position position="1"/>
    </location>
</feature>
<evidence type="ECO:0000313" key="2">
    <source>
        <dbReference type="Proteomes" id="UP000004471"/>
    </source>
</evidence>
<dbReference type="AlphaFoldDB" id="F3G086"/>
<dbReference type="HOGENOM" id="CLU_3352887_0_0_6"/>
<organism evidence="1 2">
    <name type="scientific">Pseudomonas syringae pv. japonica str. M301072</name>
    <dbReference type="NCBI Taxonomy" id="629262"/>
    <lineage>
        <taxon>Bacteria</taxon>
        <taxon>Pseudomonadati</taxon>
        <taxon>Pseudomonadota</taxon>
        <taxon>Gammaproteobacteria</taxon>
        <taxon>Pseudomonadales</taxon>
        <taxon>Pseudomonadaceae</taxon>
        <taxon>Pseudomonas</taxon>
        <taxon>Pseudomonas syringae</taxon>
    </lineage>
</organism>
<gene>
    <name evidence="1" type="ORF">PSYJA_45276</name>
</gene>
<dbReference type="Proteomes" id="UP000004471">
    <property type="component" value="Unassembled WGS sequence"/>
</dbReference>
<proteinExistence type="predicted"/>
<sequence>KNCFRKAPTIYHNGMRGRHTDIFDEGMRPNAEALGVV</sequence>
<comment type="caution">
    <text evidence="1">The sequence shown here is derived from an EMBL/GenBank/DDBJ whole genome shotgun (WGS) entry which is preliminary data.</text>
</comment>
<protein>
    <submittedName>
        <fullName evidence="1">Uncharacterized protein</fullName>
    </submittedName>
</protein>
<accession>F3G086</accession>
<name>F3G086_PSESX</name>
<dbReference type="EMBL" id="AEAH01004161">
    <property type="protein sequence ID" value="EGH35878.1"/>
    <property type="molecule type" value="Genomic_DNA"/>
</dbReference>
<evidence type="ECO:0000313" key="1">
    <source>
        <dbReference type="EMBL" id="EGH35878.1"/>
    </source>
</evidence>
<feature type="non-terminal residue" evidence="1">
    <location>
        <position position="37"/>
    </location>
</feature>